<proteinExistence type="predicted"/>
<dbReference type="InterPro" id="IPR045749">
    <property type="entry name" value="DUF6090"/>
</dbReference>
<dbReference type="RefSeq" id="WP_152129934.1">
    <property type="nucleotide sequence ID" value="NZ_WELG01000001.1"/>
</dbReference>
<name>A0A6I1DWX6_9FLAO</name>
<gene>
    <name evidence="2" type="ORF">F8C76_00100</name>
</gene>
<accession>A0A6I1DWX6</accession>
<feature type="transmembrane region" description="Helical" evidence="1">
    <location>
        <begin position="21"/>
        <end position="42"/>
    </location>
</feature>
<protein>
    <submittedName>
        <fullName evidence="2">Uncharacterized protein</fullName>
    </submittedName>
</protein>
<dbReference type="OrthoDB" id="821805at2"/>
<evidence type="ECO:0000256" key="1">
    <source>
        <dbReference type="SAM" id="Phobius"/>
    </source>
</evidence>
<keyword evidence="1" id="KW-1133">Transmembrane helix</keyword>
<keyword evidence="1" id="KW-0472">Membrane</keyword>
<dbReference type="EMBL" id="WELG01000001">
    <property type="protein sequence ID" value="KAB7529966.1"/>
    <property type="molecule type" value="Genomic_DNA"/>
</dbReference>
<reference evidence="2 3" key="1">
    <citation type="submission" date="2019-10" db="EMBL/GenBank/DDBJ databases">
        <title>Muricauda olearia CL-SS4 JCM15563 genome.</title>
        <authorList>
            <person name="Liu L."/>
        </authorList>
    </citation>
    <scope>NUCLEOTIDE SEQUENCE [LARGE SCALE GENOMIC DNA]</scope>
    <source>
        <strain evidence="2 3">CL-SS4</strain>
    </source>
</reference>
<evidence type="ECO:0000313" key="2">
    <source>
        <dbReference type="EMBL" id="KAB7529966.1"/>
    </source>
</evidence>
<dbReference type="Pfam" id="PF19578">
    <property type="entry name" value="DUF6090"/>
    <property type="match status" value="1"/>
</dbReference>
<sequence>MIKFFRKIRQRLLSENKFSKYLLYALGEIVLVVIGILIALRINNWNEGRKNTALEQDYLISILADLENLTFNTQRIYVNQFDEKIENLRFAKTYMEAPYAIVDTTNFINTITKGAASFTGFYLADNGAYQELVSTGNLRLINNDSLRKDLSEFYTDMKIQTELSKRYHTEYGSYINSIRPFDNENPGYIGNYDMLEFLEELKTKKFRQLTDHELSYAYRTRRMAKIIVRRGHIMQEKIEKELKRLPNGR</sequence>
<dbReference type="AlphaFoldDB" id="A0A6I1DWX6"/>
<organism evidence="2 3">
    <name type="scientific">Flagellimonas olearia</name>
    <dbReference type="NCBI Taxonomy" id="552546"/>
    <lineage>
        <taxon>Bacteria</taxon>
        <taxon>Pseudomonadati</taxon>
        <taxon>Bacteroidota</taxon>
        <taxon>Flavobacteriia</taxon>
        <taxon>Flavobacteriales</taxon>
        <taxon>Flavobacteriaceae</taxon>
        <taxon>Flagellimonas</taxon>
    </lineage>
</organism>
<keyword evidence="1" id="KW-0812">Transmembrane</keyword>
<evidence type="ECO:0000313" key="3">
    <source>
        <dbReference type="Proteomes" id="UP000429785"/>
    </source>
</evidence>
<comment type="caution">
    <text evidence="2">The sequence shown here is derived from an EMBL/GenBank/DDBJ whole genome shotgun (WGS) entry which is preliminary data.</text>
</comment>
<dbReference type="Proteomes" id="UP000429785">
    <property type="component" value="Unassembled WGS sequence"/>
</dbReference>